<evidence type="ECO:0000256" key="4">
    <source>
        <dbReference type="ARBA" id="ARBA00023157"/>
    </source>
</evidence>
<keyword evidence="4 5" id="KW-1015">Disulfide bond</keyword>
<keyword evidence="6" id="KW-0472">Membrane</keyword>
<dbReference type="SMART" id="SM00051">
    <property type="entry name" value="DSL"/>
    <property type="match status" value="1"/>
</dbReference>
<dbReference type="OrthoDB" id="283575at2759"/>
<protein>
    <recommendedName>
        <fullName evidence="6">Delta-like protein</fullName>
    </recommendedName>
</protein>
<proteinExistence type="predicted"/>
<gene>
    <name evidence="8" type="primary">dld</name>
    <name evidence="8" type="ORF">EVAR_88363_1</name>
</gene>
<feature type="domain" description="DSL" evidence="7">
    <location>
        <begin position="68"/>
        <end position="112"/>
    </location>
</feature>
<feature type="disulfide bond" evidence="5">
    <location>
        <begin position="70"/>
        <end position="79"/>
    </location>
</feature>
<dbReference type="AlphaFoldDB" id="A0A4C1XEG1"/>
<dbReference type="GO" id="GO:0009952">
    <property type="term" value="P:anterior/posterior pattern specification"/>
    <property type="evidence" value="ECO:0007669"/>
    <property type="project" value="UniProtKB-ARBA"/>
</dbReference>
<evidence type="ECO:0000256" key="1">
    <source>
        <dbReference type="ARBA" id="ARBA00022473"/>
    </source>
</evidence>
<dbReference type="FunFam" id="2.10.25.140:FF:000001">
    <property type="entry name" value="Delta-like protein"/>
    <property type="match status" value="1"/>
</dbReference>
<dbReference type="EMBL" id="BGZK01000792">
    <property type="protein sequence ID" value="GBP60637.1"/>
    <property type="molecule type" value="Genomic_DNA"/>
</dbReference>
<accession>A0A4C1XEG1</accession>
<dbReference type="GO" id="GO:0016020">
    <property type="term" value="C:membrane"/>
    <property type="evidence" value="ECO:0007669"/>
    <property type="project" value="UniProtKB-SubCell"/>
</dbReference>
<feature type="disulfide bond" evidence="5">
    <location>
        <begin position="103"/>
        <end position="112"/>
    </location>
</feature>
<dbReference type="GO" id="GO:0090596">
    <property type="term" value="P:sensory organ morphogenesis"/>
    <property type="evidence" value="ECO:0007669"/>
    <property type="project" value="UniProtKB-ARBA"/>
</dbReference>
<evidence type="ECO:0000256" key="5">
    <source>
        <dbReference type="PROSITE-ProRule" id="PRU00377"/>
    </source>
</evidence>
<feature type="disulfide bond" evidence="5">
    <location>
        <begin position="83"/>
        <end position="95"/>
    </location>
</feature>
<name>A0A4C1XEG1_EUMVA</name>
<dbReference type="STRING" id="151549.A0A4C1XEG1"/>
<evidence type="ECO:0000256" key="2">
    <source>
        <dbReference type="ARBA" id="ARBA00022536"/>
    </source>
</evidence>
<comment type="subcellular location">
    <subcellularLocation>
        <location evidence="6">Membrane</location>
        <topology evidence="6">Single-pass type I membrane protein</topology>
    </subcellularLocation>
</comment>
<dbReference type="GO" id="GO:0035282">
    <property type="term" value="P:segmentation"/>
    <property type="evidence" value="ECO:0007669"/>
    <property type="project" value="UniProtKB-ARBA"/>
</dbReference>
<evidence type="ECO:0000256" key="6">
    <source>
        <dbReference type="RuleBase" id="RU280815"/>
    </source>
</evidence>
<dbReference type="GO" id="GO:0046331">
    <property type="term" value="P:lateral inhibition"/>
    <property type="evidence" value="ECO:0007669"/>
    <property type="project" value="UniProtKB-ARBA"/>
</dbReference>
<keyword evidence="9" id="KW-1185">Reference proteome</keyword>
<evidence type="ECO:0000313" key="9">
    <source>
        <dbReference type="Proteomes" id="UP000299102"/>
    </source>
</evidence>
<keyword evidence="6" id="KW-0732">Signal</keyword>
<dbReference type="Pfam" id="PF01414">
    <property type="entry name" value="DSL"/>
    <property type="match status" value="1"/>
</dbReference>
<keyword evidence="6" id="KW-1133">Transmembrane helix</keyword>
<keyword evidence="1 6" id="KW-0217">Developmental protein</keyword>
<evidence type="ECO:0000256" key="3">
    <source>
        <dbReference type="ARBA" id="ARBA00022737"/>
    </source>
</evidence>
<dbReference type="Gene3D" id="2.10.25.140">
    <property type="match status" value="1"/>
</dbReference>
<evidence type="ECO:0000313" key="8">
    <source>
        <dbReference type="EMBL" id="GBP60637.1"/>
    </source>
</evidence>
<comment type="function">
    <text evidence="6">Putative Notch ligand involved in the mediation of Notch signaling.</text>
</comment>
<keyword evidence="2 6" id="KW-0245">EGF-like domain</keyword>
<evidence type="ECO:0000259" key="7">
    <source>
        <dbReference type="PROSITE" id="PS51051"/>
    </source>
</evidence>
<keyword evidence="3 6" id="KW-0677">Repeat</keyword>
<dbReference type="GO" id="GO:0048018">
    <property type="term" value="F:receptor ligand activity"/>
    <property type="evidence" value="ECO:0007669"/>
    <property type="project" value="UniProtKB-ARBA"/>
</dbReference>
<sequence length="139" mass="15590">MYRGGAVRGPTRPKSCARAAPYTRREINKDTLIARMTKQSIADVGGPWVEEEQRWGSGGPHLKVAYRVTCAPHYYGAGCKMLCRPRDDSFGHYTCSSAGDKICRSGWTGDYCTKRKSIFCIINTLKGYRDTVGFLRGRR</sequence>
<dbReference type="Proteomes" id="UP000299102">
    <property type="component" value="Unassembled WGS sequence"/>
</dbReference>
<keyword evidence="6" id="KW-0812">Transmembrane</keyword>
<comment type="caution">
    <text evidence="8">The sequence shown here is derived from an EMBL/GenBank/DDBJ whole genome shotgun (WGS) entry which is preliminary data.</text>
</comment>
<dbReference type="PROSITE" id="PS51051">
    <property type="entry name" value="DSL"/>
    <property type="match status" value="1"/>
</dbReference>
<reference evidence="8 9" key="1">
    <citation type="journal article" date="2019" name="Commun. Biol.">
        <title>The bagworm genome reveals a unique fibroin gene that provides high tensile strength.</title>
        <authorList>
            <person name="Kono N."/>
            <person name="Nakamura H."/>
            <person name="Ohtoshi R."/>
            <person name="Tomita M."/>
            <person name="Numata K."/>
            <person name="Arakawa K."/>
        </authorList>
    </citation>
    <scope>NUCLEOTIDE SEQUENCE [LARGE SCALE GENOMIC DNA]</scope>
</reference>
<dbReference type="GO" id="GO:0007166">
    <property type="term" value="P:cell surface receptor signaling pathway"/>
    <property type="evidence" value="ECO:0007669"/>
    <property type="project" value="UniProtKB-ARBA"/>
</dbReference>
<organism evidence="8 9">
    <name type="scientific">Eumeta variegata</name>
    <name type="common">Bagworm moth</name>
    <name type="synonym">Eumeta japonica</name>
    <dbReference type="NCBI Taxonomy" id="151549"/>
    <lineage>
        <taxon>Eukaryota</taxon>
        <taxon>Metazoa</taxon>
        <taxon>Ecdysozoa</taxon>
        <taxon>Arthropoda</taxon>
        <taxon>Hexapoda</taxon>
        <taxon>Insecta</taxon>
        <taxon>Pterygota</taxon>
        <taxon>Neoptera</taxon>
        <taxon>Endopterygota</taxon>
        <taxon>Lepidoptera</taxon>
        <taxon>Glossata</taxon>
        <taxon>Ditrysia</taxon>
        <taxon>Tineoidea</taxon>
        <taxon>Psychidae</taxon>
        <taxon>Oiketicinae</taxon>
        <taxon>Eumeta</taxon>
    </lineage>
</organism>
<dbReference type="InterPro" id="IPR001774">
    <property type="entry name" value="DSL"/>
</dbReference>